<comment type="caution">
    <text evidence="1">The sequence shown here is derived from an EMBL/GenBank/DDBJ whole genome shotgun (WGS) entry which is preliminary data.</text>
</comment>
<dbReference type="EMBL" id="LAZR01000251">
    <property type="protein sequence ID" value="KKN79227.1"/>
    <property type="molecule type" value="Genomic_DNA"/>
</dbReference>
<dbReference type="Pfam" id="PF07505">
    <property type="entry name" value="DUF5131"/>
    <property type="match status" value="1"/>
</dbReference>
<reference evidence="1" key="1">
    <citation type="journal article" date="2015" name="Nature">
        <title>Complex archaea that bridge the gap between prokaryotes and eukaryotes.</title>
        <authorList>
            <person name="Spang A."/>
            <person name="Saw J.H."/>
            <person name="Jorgensen S.L."/>
            <person name="Zaremba-Niedzwiedzka K."/>
            <person name="Martijn J."/>
            <person name="Lind A.E."/>
            <person name="van Eijk R."/>
            <person name="Schleper C."/>
            <person name="Guy L."/>
            <person name="Ettema T.J."/>
        </authorList>
    </citation>
    <scope>NUCLEOTIDE SEQUENCE</scope>
</reference>
<accession>A0A0F9TW94</accession>
<organism evidence="1">
    <name type="scientific">marine sediment metagenome</name>
    <dbReference type="NCBI Taxonomy" id="412755"/>
    <lineage>
        <taxon>unclassified sequences</taxon>
        <taxon>metagenomes</taxon>
        <taxon>ecological metagenomes</taxon>
    </lineage>
</organism>
<sequence>MNKTKINWPDLDYTWNSVVGCRRNCYYCYARELNNRFKFIKKWNKPQFFEERLEQPGKVKKPSVIFVGSMCDLFGEWVPDEWIDKIIEVCKIETQHTYMFLTKNPIRYFDFRFPENCQLGATVTNPRTRENVMIFEDILYVAFHYKNKIFLSIEPLLGSFKDFDLSKFNQIIVGAMTGKNAVVPEQEWIKSIQHTNIHFKTNIHKYLGTK</sequence>
<evidence type="ECO:0008006" key="2">
    <source>
        <dbReference type="Google" id="ProtNLM"/>
    </source>
</evidence>
<evidence type="ECO:0000313" key="1">
    <source>
        <dbReference type="EMBL" id="KKN79227.1"/>
    </source>
</evidence>
<gene>
    <name evidence="1" type="ORF">LCGC14_0342440</name>
</gene>
<dbReference type="AlphaFoldDB" id="A0A0F9TW94"/>
<name>A0A0F9TW94_9ZZZZ</name>
<protein>
    <recommendedName>
        <fullName evidence="2">DUF5131 family protein</fullName>
    </recommendedName>
</protein>
<proteinExistence type="predicted"/>
<dbReference type="InterPro" id="IPR011101">
    <property type="entry name" value="DUF5131"/>
</dbReference>